<dbReference type="GO" id="GO:0016787">
    <property type="term" value="F:hydrolase activity"/>
    <property type="evidence" value="ECO:0007669"/>
    <property type="project" value="UniProtKB-KW"/>
</dbReference>
<proteinExistence type="predicted"/>
<feature type="domain" description="UvrD-like helicase C-terminal" evidence="6">
    <location>
        <begin position="2"/>
        <end position="28"/>
    </location>
</feature>
<comment type="caution">
    <text evidence="7">The sequence shown here is derived from an EMBL/GenBank/DDBJ whole genome shotgun (WGS) entry which is preliminary data.</text>
</comment>
<evidence type="ECO:0000259" key="6">
    <source>
        <dbReference type="Pfam" id="PF13361"/>
    </source>
</evidence>
<dbReference type="Pfam" id="PF13361">
    <property type="entry name" value="UvrD_C"/>
    <property type="match status" value="1"/>
</dbReference>
<dbReference type="SUPFAM" id="SSF52540">
    <property type="entry name" value="P-loop containing nucleoside triphosphate hydrolases"/>
    <property type="match status" value="1"/>
</dbReference>
<dbReference type="InterPro" id="IPR014017">
    <property type="entry name" value="DNA_helicase_UvrD-like_C"/>
</dbReference>
<dbReference type="Proteomes" id="UP000029227">
    <property type="component" value="Unassembled WGS sequence"/>
</dbReference>
<organism evidence="7 8">
    <name type="scientific">Photobacterium aphoticum</name>
    <dbReference type="NCBI Taxonomy" id="754436"/>
    <lineage>
        <taxon>Bacteria</taxon>
        <taxon>Pseudomonadati</taxon>
        <taxon>Pseudomonadota</taxon>
        <taxon>Gammaproteobacteria</taxon>
        <taxon>Vibrionales</taxon>
        <taxon>Vibrionaceae</taxon>
        <taxon>Photobacterium</taxon>
    </lineage>
</organism>
<accession>A0A090RJT8</accession>
<dbReference type="GO" id="GO:0000725">
    <property type="term" value="P:recombinational repair"/>
    <property type="evidence" value="ECO:0007669"/>
    <property type="project" value="TreeGrafter"/>
</dbReference>
<keyword evidence="2" id="KW-0378">Hydrolase</keyword>
<dbReference type="GO" id="GO:0033202">
    <property type="term" value="C:DNA helicase complex"/>
    <property type="evidence" value="ECO:0007669"/>
    <property type="project" value="TreeGrafter"/>
</dbReference>
<dbReference type="GO" id="GO:0005524">
    <property type="term" value="F:ATP binding"/>
    <property type="evidence" value="ECO:0007669"/>
    <property type="project" value="UniProtKB-KW"/>
</dbReference>
<evidence type="ECO:0000313" key="7">
    <source>
        <dbReference type="EMBL" id="GAL07777.1"/>
    </source>
</evidence>
<evidence type="ECO:0000256" key="3">
    <source>
        <dbReference type="ARBA" id="ARBA00022806"/>
    </source>
</evidence>
<dbReference type="InterPro" id="IPR000212">
    <property type="entry name" value="DNA_helicase_UvrD/REP"/>
</dbReference>
<evidence type="ECO:0000256" key="2">
    <source>
        <dbReference type="ARBA" id="ARBA00022801"/>
    </source>
</evidence>
<dbReference type="EMBL" id="BBMN01000019">
    <property type="protein sequence ID" value="GAL07777.1"/>
    <property type="molecule type" value="Genomic_DNA"/>
</dbReference>
<keyword evidence="4" id="KW-0067">ATP-binding</keyword>
<gene>
    <name evidence="7" type="ORF">JCM19237_6959</name>
</gene>
<dbReference type="Gene3D" id="3.40.50.300">
    <property type="entry name" value="P-loop containing nucleotide triphosphate hydrolases"/>
    <property type="match status" value="1"/>
</dbReference>
<sequence length="75" mass="9027">MGRLEEERRLCYVGMTRAMQKLYISYAEMRRLYGKDNFHKPSRFIREIPEAHIEEVRMKPRCRVRPAAGVSAKRR</sequence>
<name>A0A090RJT8_9GAMM</name>
<dbReference type="PANTHER" id="PTHR11070">
    <property type="entry name" value="UVRD / RECB / PCRA DNA HELICASE FAMILY MEMBER"/>
    <property type="match status" value="1"/>
</dbReference>
<evidence type="ECO:0000256" key="1">
    <source>
        <dbReference type="ARBA" id="ARBA00022741"/>
    </source>
</evidence>
<dbReference type="InterPro" id="IPR027417">
    <property type="entry name" value="P-loop_NTPase"/>
</dbReference>
<dbReference type="AlphaFoldDB" id="A0A090RJT8"/>
<dbReference type="GO" id="GO:0005829">
    <property type="term" value="C:cytosol"/>
    <property type="evidence" value="ECO:0007669"/>
    <property type="project" value="TreeGrafter"/>
</dbReference>
<dbReference type="GO" id="GO:0043138">
    <property type="term" value="F:3'-5' DNA helicase activity"/>
    <property type="evidence" value="ECO:0007669"/>
    <property type="project" value="TreeGrafter"/>
</dbReference>
<protein>
    <recommendedName>
        <fullName evidence="5">DNA 3'-5' helicase II</fullName>
    </recommendedName>
</protein>
<dbReference type="STRING" id="754436.JCM19237_6959"/>
<evidence type="ECO:0000256" key="4">
    <source>
        <dbReference type="ARBA" id="ARBA00022840"/>
    </source>
</evidence>
<keyword evidence="1" id="KW-0547">Nucleotide-binding</keyword>
<evidence type="ECO:0000313" key="8">
    <source>
        <dbReference type="Proteomes" id="UP000029227"/>
    </source>
</evidence>
<reference evidence="7 8" key="1">
    <citation type="journal article" date="2014" name="Genome Announc.">
        <title>Draft Genome Sequences of Two Vibrionaceae Species, Vibrio ponticus C121 and Photobacterium aphoticum C119, Isolated as Coral Reef Microbiota.</title>
        <authorList>
            <person name="Al-saari N."/>
            <person name="Meirelles P.M."/>
            <person name="Mino S."/>
            <person name="Suda W."/>
            <person name="Oshima K."/>
            <person name="Hattori M."/>
            <person name="Ohkuma M."/>
            <person name="Thompson F.L."/>
            <person name="Gomez-Gil B."/>
            <person name="Sawabe T."/>
            <person name="Sawabe T."/>
        </authorList>
    </citation>
    <scope>NUCLEOTIDE SEQUENCE [LARGE SCALE GENOMIC DNA]</scope>
    <source>
        <strain evidence="7 8">JCM 19237</strain>
    </source>
</reference>
<evidence type="ECO:0000256" key="5">
    <source>
        <dbReference type="ARBA" id="ARBA00034923"/>
    </source>
</evidence>
<dbReference type="GO" id="GO:0003677">
    <property type="term" value="F:DNA binding"/>
    <property type="evidence" value="ECO:0007669"/>
    <property type="project" value="InterPro"/>
</dbReference>
<keyword evidence="3 7" id="KW-0347">Helicase</keyword>
<dbReference type="eggNOG" id="COG0210">
    <property type="taxonomic scope" value="Bacteria"/>
</dbReference>
<dbReference type="PANTHER" id="PTHR11070:SF2">
    <property type="entry name" value="ATP-DEPENDENT DNA HELICASE SRS2"/>
    <property type="match status" value="1"/>
</dbReference>